<reference evidence="2 3" key="1">
    <citation type="submission" date="2020-03" db="EMBL/GenBank/DDBJ databases">
        <title>Draft genome sequence of environmentally isolated cultures.</title>
        <authorList>
            <person name="Wilson H.S."/>
            <person name="De Leon M.E."/>
        </authorList>
    </citation>
    <scope>NUCLEOTIDE SEQUENCE [LARGE SCALE GENOMIC DNA]</scope>
    <source>
        <strain evidence="2 3">HSC-31F16</strain>
    </source>
</reference>
<dbReference type="EMBL" id="JAAOMA010000002">
    <property type="protein sequence ID" value="NHR04054.1"/>
    <property type="molecule type" value="Genomic_DNA"/>
</dbReference>
<dbReference type="Pfam" id="PF13527">
    <property type="entry name" value="Acetyltransf_9"/>
    <property type="match status" value="1"/>
</dbReference>
<accession>A0ABX0KX03</accession>
<evidence type="ECO:0000313" key="2">
    <source>
        <dbReference type="EMBL" id="NHR04054.1"/>
    </source>
</evidence>
<dbReference type="Gene3D" id="3.40.630.30">
    <property type="match status" value="1"/>
</dbReference>
<dbReference type="SUPFAM" id="SSF55729">
    <property type="entry name" value="Acyl-CoA N-acyltransferases (Nat)"/>
    <property type="match status" value="1"/>
</dbReference>
<evidence type="ECO:0000259" key="1">
    <source>
        <dbReference type="PROSITE" id="PS51186"/>
    </source>
</evidence>
<gene>
    <name evidence="2" type="ORF">HA052_02480</name>
</gene>
<comment type="caution">
    <text evidence="2">The sequence shown here is derived from an EMBL/GenBank/DDBJ whole genome shotgun (WGS) entry which is preliminary data.</text>
</comment>
<dbReference type="Proteomes" id="UP001515641">
    <property type="component" value="Unassembled WGS sequence"/>
</dbReference>
<protein>
    <submittedName>
        <fullName evidence="2">GNAT family N-acetyltransferase</fullName>
    </submittedName>
</protein>
<feature type="domain" description="N-acetyltransferase" evidence="1">
    <location>
        <begin position="1"/>
        <end position="138"/>
    </location>
</feature>
<sequence>MDAVYLMGRDVWGEGCSEAEYLRICRDSHKYRRGSWHVLADTDGGLLCSAIAYRLPSLAEREAVGIGSIATAPARRGQGFASLFLKEVLSAYREQCLAEVFLLYADIHREFYRRFGFRVLPEALQARGDALGMVLCAPELWEDAMLALAERPLGYF</sequence>
<evidence type="ECO:0000313" key="3">
    <source>
        <dbReference type="Proteomes" id="UP001515641"/>
    </source>
</evidence>
<proteinExistence type="predicted"/>
<keyword evidence="3" id="KW-1185">Reference proteome</keyword>
<dbReference type="InterPro" id="IPR000182">
    <property type="entry name" value="GNAT_dom"/>
</dbReference>
<dbReference type="PROSITE" id="PS51186">
    <property type="entry name" value="GNAT"/>
    <property type="match status" value="1"/>
</dbReference>
<organism evidence="2 3">
    <name type="scientific">Chromobacterium fluminis</name>
    <dbReference type="NCBI Taxonomy" id="3044269"/>
    <lineage>
        <taxon>Bacteria</taxon>
        <taxon>Pseudomonadati</taxon>
        <taxon>Pseudomonadota</taxon>
        <taxon>Betaproteobacteria</taxon>
        <taxon>Neisseriales</taxon>
        <taxon>Chromobacteriaceae</taxon>
        <taxon>Chromobacterium</taxon>
    </lineage>
</organism>
<dbReference type="InterPro" id="IPR016181">
    <property type="entry name" value="Acyl_CoA_acyltransferase"/>
</dbReference>
<name>A0ABX0KX03_9NEIS</name>